<keyword evidence="3" id="KW-1185">Reference proteome</keyword>
<evidence type="ECO:0000256" key="1">
    <source>
        <dbReference type="SAM" id="MobiDB-lite"/>
    </source>
</evidence>
<feature type="region of interest" description="Disordered" evidence="1">
    <location>
        <begin position="111"/>
        <end position="145"/>
    </location>
</feature>
<evidence type="ECO:0008006" key="4">
    <source>
        <dbReference type="Google" id="ProtNLM"/>
    </source>
</evidence>
<dbReference type="EMBL" id="CAACVJ010000667">
    <property type="protein sequence ID" value="VEP18154.1"/>
    <property type="molecule type" value="Genomic_DNA"/>
</dbReference>
<gene>
    <name evidence="2" type="ORF">H1P_70037</name>
</gene>
<dbReference type="Proteomes" id="UP000320055">
    <property type="component" value="Unassembled WGS sequence"/>
</dbReference>
<dbReference type="AlphaFoldDB" id="A0A563W370"/>
<dbReference type="InterPro" id="IPR018841">
    <property type="entry name" value="DUF2442"/>
</dbReference>
<feature type="compositionally biased region" description="Basic residues" evidence="1">
    <location>
        <begin position="132"/>
        <end position="145"/>
    </location>
</feature>
<feature type="compositionally biased region" description="Basic and acidic residues" evidence="1">
    <location>
        <begin position="111"/>
        <end position="131"/>
    </location>
</feature>
<sequence>MAELTQQQIEQQINTAIKNQEQINKTEPRAEKVLFDRDTKTLAIYFINGSIFSCPIDLIEGVSELENEIIAEVKLTPNQKGLRWETADIDLSIQGLLLGIFGTKSWMKEIASKGGKSKSERKQTASRENGKKGGRPRKNMVKQIG</sequence>
<protein>
    <recommendedName>
        <fullName evidence="4">DUF2442 domain-containing protein</fullName>
    </recommendedName>
</protein>
<evidence type="ECO:0000313" key="3">
    <source>
        <dbReference type="Proteomes" id="UP000320055"/>
    </source>
</evidence>
<organism evidence="2 3">
    <name type="scientific">Hyella patelloides LEGE 07179</name>
    <dbReference type="NCBI Taxonomy" id="945734"/>
    <lineage>
        <taxon>Bacteria</taxon>
        <taxon>Bacillati</taxon>
        <taxon>Cyanobacteriota</taxon>
        <taxon>Cyanophyceae</taxon>
        <taxon>Pleurocapsales</taxon>
        <taxon>Hyellaceae</taxon>
        <taxon>Hyella</taxon>
    </lineage>
</organism>
<dbReference type="Pfam" id="PF10387">
    <property type="entry name" value="DUF2442"/>
    <property type="match status" value="1"/>
</dbReference>
<accession>A0A563W370</accession>
<reference evidence="2 3" key="1">
    <citation type="submission" date="2019-01" db="EMBL/GenBank/DDBJ databases">
        <authorList>
            <person name="Brito A."/>
        </authorList>
    </citation>
    <scope>NUCLEOTIDE SEQUENCE [LARGE SCALE GENOMIC DNA]</scope>
    <source>
        <strain evidence="2">1</strain>
    </source>
</reference>
<dbReference type="RefSeq" id="WP_144863500.1">
    <property type="nucleotide sequence ID" value="NZ_LR213771.1"/>
</dbReference>
<proteinExistence type="predicted"/>
<evidence type="ECO:0000313" key="2">
    <source>
        <dbReference type="EMBL" id="VEP18154.1"/>
    </source>
</evidence>
<dbReference type="OrthoDB" id="8563470at2"/>
<dbReference type="Gene3D" id="3.30.2020.40">
    <property type="entry name" value="Uncharacterised protein PF10387, DUF2442"/>
    <property type="match status" value="1"/>
</dbReference>
<name>A0A563W370_9CYAN</name>